<keyword evidence="6" id="KW-0963">Cytoplasm</keyword>
<dbReference type="EMBL" id="JANEYG010000363">
    <property type="protein sequence ID" value="KAJ8910048.1"/>
    <property type="molecule type" value="Genomic_DNA"/>
</dbReference>
<evidence type="ECO:0000256" key="7">
    <source>
        <dbReference type="ARBA" id="ARBA00022722"/>
    </source>
</evidence>
<dbReference type="PRINTS" id="PR02086">
    <property type="entry name" value="PUTNUCHARBI1"/>
</dbReference>
<comment type="similarity">
    <text evidence="4">Belongs to the HARBI1 family.</text>
</comment>
<evidence type="ECO:0000259" key="13">
    <source>
        <dbReference type="Pfam" id="PF13359"/>
    </source>
</evidence>
<dbReference type="GO" id="GO:0004518">
    <property type="term" value="F:nuclease activity"/>
    <property type="evidence" value="ECO:0007669"/>
    <property type="project" value="UniProtKB-KW"/>
</dbReference>
<comment type="subcellular location">
    <subcellularLocation>
        <location evidence="3">Cytoplasm</location>
    </subcellularLocation>
    <subcellularLocation>
        <location evidence="2">Nucleus</location>
    </subcellularLocation>
</comment>
<keyword evidence="9" id="KW-0378">Hydrolase</keyword>
<dbReference type="Pfam" id="PF13359">
    <property type="entry name" value="DDE_Tnp_4"/>
    <property type="match status" value="1"/>
</dbReference>
<evidence type="ECO:0000313" key="15">
    <source>
        <dbReference type="Proteomes" id="UP001159042"/>
    </source>
</evidence>
<dbReference type="InterPro" id="IPR027806">
    <property type="entry name" value="HARBI1_dom"/>
</dbReference>
<organism evidence="14 15">
    <name type="scientific">Exocentrus adspersus</name>
    <dbReference type="NCBI Taxonomy" id="1586481"/>
    <lineage>
        <taxon>Eukaryota</taxon>
        <taxon>Metazoa</taxon>
        <taxon>Ecdysozoa</taxon>
        <taxon>Arthropoda</taxon>
        <taxon>Hexapoda</taxon>
        <taxon>Insecta</taxon>
        <taxon>Pterygota</taxon>
        <taxon>Neoptera</taxon>
        <taxon>Endopterygota</taxon>
        <taxon>Coleoptera</taxon>
        <taxon>Polyphaga</taxon>
        <taxon>Cucujiformia</taxon>
        <taxon>Chrysomeloidea</taxon>
        <taxon>Cerambycidae</taxon>
        <taxon>Lamiinae</taxon>
        <taxon>Acanthocinini</taxon>
        <taxon>Exocentrus</taxon>
    </lineage>
</organism>
<comment type="cofactor">
    <cofactor evidence="1">
        <name>a divalent metal cation</name>
        <dbReference type="ChEBI" id="CHEBI:60240"/>
    </cofactor>
</comment>
<dbReference type="AlphaFoldDB" id="A0AAV8V787"/>
<reference evidence="14 15" key="1">
    <citation type="journal article" date="2023" name="Insect Mol. Biol.">
        <title>Genome sequencing provides insights into the evolution of gene families encoding plant cell wall-degrading enzymes in longhorned beetles.</title>
        <authorList>
            <person name="Shin N.R."/>
            <person name="Okamura Y."/>
            <person name="Kirsch R."/>
            <person name="Pauchet Y."/>
        </authorList>
    </citation>
    <scope>NUCLEOTIDE SEQUENCE [LARGE SCALE GENOMIC DNA]</scope>
    <source>
        <strain evidence="14">EAD_L_NR</strain>
    </source>
</reference>
<keyword evidence="15" id="KW-1185">Reference proteome</keyword>
<evidence type="ECO:0000256" key="5">
    <source>
        <dbReference type="ARBA" id="ARBA00015519"/>
    </source>
</evidence>
<evidence type="ECO:0000256" key="9">
    <source>
        <dbReference type="ARBA" id="ARBA00022801"/>
    </source>
</evidence>
<evidence type="ECO:0000256" key="3">
    <source>
        <dbReference type="ARBA" id="ARBA00004496"/>
    </source>
</evidence>
<dbReference type="GO" id="GO:0005737">
    <property type="term" value="C:cytoplasm"/>
    <property type="evidence" value="ECO:0007669"/>
    <property type="project" value="UniProtKB-SubCell"/>
</dbReference>
<keyword evidence="7" id="KW-0540">Nuclease</keyword>
<protein>
    <recommendedName>
        <fullName evidence="5">Putative nuclease HARBI1</fullName>
    </recommendedName>
    <alternativeName>
        <fullName evidence="11">Harbinger transposase-derived nuclease</fullName>
    </alternativeName>
</protein>
<evidence type="ECO:0000256" key="1">
    <source>
        <dbReference type="ARBA" id="ARBA00001968"/>
    </source>
</evidence>
<keyword evidence="10" id="KW-0539">Nucleus</keyword>
<gene>
    <name evidence="14" type="ORF">NQ315_000450</name>
</gene>
<dbReference type="PANTHER" id="PTHR22930">
    <property type="match status" value="1"/>
</dbReference>
<evidence type="ECO:0000256" key="11">
    <source>
        <dbReference type="ARBA" id="ARBA00030126"/>
    </source>
</evidence>
<dbReference type="PANTHER" id="PTHR22930:SF85">
    <property type="entry name" value="GH03217P-RELATED"/>
    <property type="match status" value="1"/>
</dbReference>
<accession>A0AAV8V787</accession>
<evidence type="ECO:0000256" key="4">
    <source>
        <dbReference type="ARBA" id="ARBA00006958"/>
    </source>
</evidence>
<feature type="domain" description="DDE Tnp4" evidence="13">
    <location>
        <begin position="60"/>
        <end position="201"/>
    </location>
</feature>
<evidence type="ECO:0000256" key="8">
    <source>
        <dbReference type="ARBA" id="ARBA00022723"/>
    </source>
</evidence>
<comment type="caution">
    <text evidence="14">The sequence shown here is derived from an EMBL/GenBank/DDBJ whole genome shotgun (WGS) entry which is preliminary data.</text>
</comment>
<name>A0AAV8V787_9CUCU</name>
<dbReference type="InterPro" id="IPR026103">
    <property type="entry name" value="HARBI1_animal"/>
</dbReference>
<comment type="function">
    <text evidence="12">Transposase-derived protein that may have nuclease activity. Does not have transposase activity.</text>
</comment>
<evidence type="ECO:0000256" key="10">
    <source>
        <dbReference type="ARBA" id="ARBA00023242"/>
    </source>
</evidence>
<dbReference type="Proteomes" id="UP001159042">
    <property type="component" value="Unassembled WGS sequence"/>
</dbReference>
<evidence type="ECO:0000256" key="2">
    <source>
        <dbReference type="ARBA" id="ARBA00004123"/>
    </source>
</evidence>
<proteinExistence type="inferred from homology"/>
<dbReference type="GO" id="GO:0016787">
    <property type="term" value="F:hydrolase activity"/>
    <property type="evidence" value="ECO:0007669"/>
    <property type="project" value="UniProtKB-KW"/>
</dbReference>
<evidence type="ECO:0000256" key="6">
    <source>
        <dbReference type="ARBA" id="ARBA00022490"/>
    </source>
</evidence>
<dbReference type="InterPro" id="IPR045249">
    <property type="entry name" value="HARBI1-like"/>
</dbReference>
<dbReference type="GO" id="GO:0046872">
    <property type="term" value="F:metal ion binding"/>
    <property type="evidence" value="ECO:0007669"/>
    <property type="project" value="UniProtKB-KW"/>
</dbReference>
<evidence type="ECO:0000256" key="12">
    <source>
        <dbReference type="ARBA" id="ARBA00045850"/>
    </source>
</evidence>
<feature type="non-terminal residue" evidence="14">
    <location>
        <position position="1"/>
    </location>
</feature>
<keyword evidence="8" id="KW-0479">Metal-binding</keyword>
<evidence type="ECO:0000313" key="14">
    <source>
        <dbReference type="EMBL" id="KAJ8910048.1"/>
    </source>
</evidence>
<dbReference type="GO" id="GO:0005634">
    <property type="term" value="C:nucleus"/>
    <property type="evidence" value="ECO:0007669"/>
    <property type="project" value="UniProtKB-SubCell"/>
</dbReference>
<sequence>SVGDRFNVGRATAVRSVRRVIKALLKLKDRFIQWPNDERARVTANELERTTGFPGVTGVLDGTHIKIASPKHNSESYINRKNFHSIQLQVVCDETRQFTYCYVGQPGSVHDQRVLRISTLQTKLNNKTGFSEDTHLIADAAYALQDHLMVPYKDNGHLTREQKNYNYCLSATRTIIERSIGLLKCRFRSLLDRLDMKRTDLIPYYMYNGLLYFTQFPVIASTPNNRESINNRMRNRTAERKRQQIIHNLAKSTNTLTSCSFQMTADDLLAVSSTSSSKCNSS</sequence>